<gene>
    <name evidence="1" type="ORF">GQX73_g10148</name>
</gene>
<accession>A0A7C8ILJ2</accession>
<organism evidence="1 2">
    <name type="scientific">Xylaria multiplex</name>
    <dbReference type="NCBI Taxonomy" id="323545"/>
    <lineage>
        <taxon>Eukaryota</taxon>
        <taxon>Fungi</taxon>
        <taxon>Dikarya</taxon>
        <taxon>Ascomycota</taxon>
        <taxon>Pezizomycotina</taxon>
        <taxon>Sordariomycetes</taxon>
        <taxon>Xylariomycetidae</taxon>
        <taxon>Xylariales</taxon>
        <taxon>Xylariaceae</taxon>
        <taxon>Xylaria</taxon>
    </lineage>
</organism>
<proteinExistence type="predicted"/>
<evidence type="ECO:0000313" key="1">
    <source>
        <dbReference type="EMBL" id="KAF2963424.1"/>
    </source>
</evidence>
<comment type="caution">
    <text evidence="1">The sequence shown here is derived from an EMBL/GenBank/DDBJ whole genome shotgun (WGS) entry which is preliminary data.</text>
</comment>
<name>A0A7C8ILJ2_9PEZI</name>
<dbReference type="AlphaFoldDB" id="A0A7C8ILJ2"/>
<dbReference type="OrthoDB" id="5245117at2759"/>
<reference evidence="1 2" key="1">
    <citation type="submission" date="2019-12" db="EMBL/GenBank/DDBJ databases">
        <title>Draft genome sequence of the ascomycete Xylaria multiplex DSM 110363.</title>
        <authorList>
            <person name="Buettner E."/>
            <person name="Kellner H."/>
        </authorList>
    </citation>
    <scope>NUCLEOTIDE SEQUENCE [LARGE SCALE GENOMIC DNA]</scope>
    <source>
        <strain evidence="1 2">DSM 110363</strain>
    </source>
</reference>
<protein>
    <submittedName>
        <fullName evidence="1">Uncharacterized protein</fullName>
    </submittedName>
</protein>
<dbReference type="EMBL" id="WUBL01000205">
    <property type="protein sequence ID" value="KAF2963424.1"/>
    <property type="molecule type" value="Genomic_DNA"/>
</dbReference>
<dbReference type="Proteomes" id="UP000481858">
    <property type="component" value="Unassembled WGS sequence"/>
</dbReference>
<evidence type="ECO:0000313" key="2">
    <source>
        <dbReference type="Proteomes" id="UP000481858"/>
    </source>
</evidence>
<sequence length="243" mass="27397">MRGRKRSRKTREQDPRMSLRAICAPSSLSQIAPPIPPTVEKLACLSSQDVDTLLHEWGRAGVVTAYKCGADERGANNHIFKVLEAGGCRLTNVFGGLETSTGRNDGMCLWKWSLALFGTHPHDLFSWGLRYSTYDWDHGKILEGLCAILPHSVWNHDIANLRFALQMAVYLRIKDHVLPIGPLPKPIRDGILEYYTDDSLLAARVAFDAWQRLRFQSEDAISRLVAKMKELPRGQDPPQIFFA</sequence>
<dbReference type="InParanoid" id="A0A7C8ILJ2"/>
<keyword evidence="2" id="KW-1185">Reference proteome</keyword>